<accession>A0A1K0IDY6</accession>
<dbReference type="RefSeq" id="WP_340523813.1">
    <property type="nucleotide sequence ID" value="NZ_FMSH01000152.1"/>
</dbReference>
<sequence length="193" mass="20591">MNTIPLATAKSRLAQYVEAKDNNHPALIHEAFAADASLTFSIDTDTISFPPRAEGADAIAATLVSEFAKTFDRCRTYYIGDVAAALDGNAMTIPWLVAMRETAASALRVGKGYYRWGFAAGDDGTYRIASLHIHIERMDTSADPGAVTLAALQAALPYPWLPAPVLAASIEAQTSAQPALGFLNMFAQAARMP</sequence>
<dbReference type="Gene3D" id="3.10.450.50">
    <property type="match status" value="1"/>
</dbReference>
<gene>
    <name evidence="1" type="ORF">CNECB9_2350010</name>
</gene>
<name>A0A1K0IDY6_CUPNE</name>
<dbReference type="EMBL" id="FMSH01000152">
    <property type="protein sequence ID" value="SCU75388.1"/>
    <property type="molecule type" value="Genomic_DNA"/>
</dbReference>
<reference evidence="1" key="1">
    <citation type="submission" date="2016-09" db="EMBL/GenBank/DDBJ databases">
        <authorList>
            <person name="Capua I."/>
            <person name="De Benedictis P."/>
            <person name="Joannis T."/>
            <person name="Lombin L.H."/>
            <person name="Cattoli G."/>
        </authorList>
    </citation>
    <scope>NUCLEOTIDE SEQUENCE</scope>
    <source>
        <strain evidence="1">B9</strain>
    </source>
</reference>
<evidence type="ECO:0008006" key="2">
    <source>
        <dbReference type="Google" id="ProtNLM"/>
    </source>
</evidence>
<dbReference type="SUPFAM" id="SSF54427">
    <property type="entry name" value="NTF2-like"/>
    <property type="match status" value="1"/>
</dbReference>
<organism evidence="1">
    <name type="scientific">Cupriavidus necator</name>
    <name type="common">Alcaligenes eutrophus</name>
    <name type="synonym">Ralstonia eutropha</name>
    <dbReference type="NCBI Taxonomy" id="106590"/>
    <lineage>
        <taxon>Bacteria</taxon>
        <taxon>Pseudomonadati</taxon>
        <taxon>Pseudomonadota</taxon>
        <taxon>Betaproteobacteria</taxon>
        <taxon>Burkholderiales</taxon>
        <taxon>Burkholderiaceae</taxon>
        <taxon>Cupriavidus</taxon>
    </lineage>
</organism>
<evidence type="ECO:0000313" key="1">
    <source>
        <dbReference type="EMBL" id="SCU75388.1"/>
    </source>
</evidence>
<protein>
    <recommendedName>
        <fullName evidence="2">SnoaL-like domain-containing protein</fullName>
    </recommendedName>
</protein>
<proteinExistence type="predicted"/>
<dbReference type="AlphaFoldDB" id="A0A1K0IDY6"/>
<dbReference type="InterPro" id="IPR032710">
    <property type="entry name" value="NTF2-like_dom_sf"/>
</dbReference>